<evidence type="ECO:0000256" key="8">
    <source>
        <dbReference type="SAM" id="SignalP"/>
    </source>
</evidence>
<feature type="region of interest" description="Disordered" evidence="7">
    <location>
        <begin position="466"/>
        <end position="490"/>
    </location>
</feature>
<dbReference type="Pfam" id="PF22352">
    <property type="entry name" value="K319L-like_PKD"/>
    <property type="match status" value="1"/>
</dbReference>
<proteinExistence type="inferred from homology"/>
<evidence type="ECO:0000256" key="1">
    <source>
        <dbReference type="ARBA" id="ARBA00011073"/>
    </source>
</evidence>
<gene>
    <name evidence="10" type="ORF">GCM10007053_22820</name>
</gene>
<dbReference type="GO" id="GO:0006508">
    <property type="term" value="P:proteolysis"/>
    <property type="evidence" value="ECO:0007669"/>
    <property type="project" value="UniProtKB-KW"/>
</dbReference>
<dbReference type="AlphaFoldDB" id="A0A919CL77"/>
<dbReference type="GO" id="GO:0004252">
    <property type="term" value="F:serine-type endopeptidase activity"/>
    <property type="evidence" value="ECO:0007669"/>
    <property type="project" value="UniProtKB-UniRule"/>
</dbReference>
<dbReference type="Gene3D" id="2.60.40.10">
    <property type="entry name" value="Immunoglobulins"/>
    <property type="match status" value="1"/>
</dbReference>
<feature type="compositionally biased region" description="Basic and acidic residues" evidence="7">
    <location>
        <begin position="152"/>
        <end position="167"/>
    </location>
</feature>
<dbReference type="PROSITE" id="PS00137">
    <property type="entry name" value="SUBTILASE_HIS"/>
    <property type="match status" value="1"/>
</dbReference>
<dbReference type="Gene3D" id="2.60.120.380">
    <property type="match status" value="1"/>
</dbReference>
<evidence type="ECO:0000256" key="4">
    <source>
        <dbReference type="ARBA" id="ARBA00022825"/>
    </source>
</evidence>
<sequence length="956" mass="99528">MRYLHATACATFIVSLLTACGGGGGGGGSSAAAPAPSPAPNQAPIAEAGANLSVNPGSVVTLDGSDSRDPDGSIASYAWSQSGGPQVDLEGANQPSTSFTAPNVSRPTDFSFLLTVTDDEGSSASDSVNVRVEVPEGTSRVRLSGTVTPAAGHDRDSDTNDEGERPLSNDSPGQAQPISNPVTLGGYVNQPGQGADGPLSLAGDTDDFFRVNLLQGQQVTLLVADFFEADADLFLLDSAGVVVDFSVDTGELERVTVPQDGEYLINVFAFTGGTSYTLAIGSNNAAFVASAPDIVPWQAVVHYQPDTDGNDSQALSRRESIERRLGTRHRRGGEGRARLMTMRSTDASDEHRRNRLGTLLARTATIADEQQRTRLETLYTIKAMSRLPGVASAEPNYRLKAHAIPNDEAYPIQWHYPLIQLPTAWNTTVGSPEAIVAVIDTGILSAHPDLAGQLVPGYDFVSPLDLAQDGDGIDPNPEDPGGNSPATASFHGTHVAGTVAARGNNGIGGAGVAYGARIMPIRALGEDSGTSFDVNQAIRFAAGLPNDSGTVPAQPASVINLSLGGGGFSQAEQNLVNEVRSRGIVVVASAGNESTAAPAYPASYDGVISVSAVDLQRRLAGYSNTGSRIDVAAPGGDGSVDLNGDGYPDGVLSTGASGNGFTYRFLSGTSMAAPHVAGVIALMQSVNPNLTPDQVDQLLRRGELTDDLGAAGRDDRFGHGLINAEKAVRAALALLGEQPDIVALVSSSTNSLNFGRELDTLEFTLSANDQAQVLGITTDVPWLAITPVATDSNGLGTYAAALSRGDLLEGIYRGTITVTADANTLTLQALLAVGQALETDVGLVYVLLLDPETDTVVDQSLARAEDNYRFVFEETATGRYQIAAGTDIDNDLFICDPGEACGAFLTLDQPLTVELDRDRGDIEVPIEYLIAIPTTNDAGRETATLKPRLPAPSNGR</sequence>
<keyword evidence="4 5" id="KW-0720">Serine protease</keyword>
<feature type="compositionally biased region" description="Polar residues" evidence="7">
    <location>
        <begin position="93"/>
        <end position="104"/>
    </location>
</feature>
<dbReference type="InterPro" id="IPR013783">
    <property type="entry name" value="Ig-like_fold"/>
</dbReference>
<evidence type="ECO:0000259" key="9">
    <source>
        <dbReference type="SMART" id="SM00089"/>
    </source>
</evidence>
<feature type="active site" description="Charge relay system" evidence="5">
    <location>
        <position position="670"/>
    </location>
</feature>
<dbReference type="Proteomes" id="UP000644693">
    <property type="component" value="Unassembled WGS sequence"/>
</dbReference>
<dbReference type="SUPFAM" id="SSF49299">
    <property type="entry name" value="PKD domain"/>
    <property type="match status" value="1"/>
</dbReference>
<dbReference type="CDD" id="cd07496">
    <property type="entry name" value="Peptidases_S8_13"/>
    <property type="match status" value="1"/>
</dbReference>
<dbReference type="Gene3D" id="3.40.50.200">
    <property type="entry name" value="Peptidase S8/S53 domain"/>
    <property type="match status" value="1"/>
</dbReference>
<dbReference type="PANTHER" id="PTHR43806:SF11">
    <property type="entry name" value="CEREVISIN-RELATED"/>
    <property type="match status" value="1"/>
</dbReference>
<feature type="region of interest" description="Disordered" evidence="7">
    <location>
        <begin position="25"/>
        <end position="104"/>
    </location>
</feature>
<dbReference type="Pfam" id="PF00082">
    <property type="entry name" value="Peptidase_S8"/>
    <property type="match status" value="1"/>
</dbReference>
<feature type="region of interest" description="Disordered" evidence="7">
    <location>
        <begin position="119"/>
        <end position="196"/>
    </location>
</feature>
<dbReference type="PANTHER" id="PTHR43806">
    <property type="entry name" value="PEPTIDASE S8"/>
    <property type="match status" value="1"/>
</dbReference>
<feature type="active site" description="Charge relay system" evidence="5">
    <location>
        <position position="440"/>
    </location>
</feature>
<dbReference type="InterPro" id="IPR034176">
    <property type="entry name" value="Peptidases_S8_13"/>
</dbReference>
<dbReference type="PRINTS" id="PR00723">
    <property type="entry name" value="SUBTILISIN"/>
</dbReference>
<dbReference type="PROSITE" id="PS51892">
    <property type="entry name" value="SUBTILASE"/>
    <property type="match status" value="1"/>
</dbReference>
<keyword evidence="11" id="KW-1185">Reference proteome</keyword>
<dbReference type="PIRSF" id="PIRSF037893">
    <property type="entry name" value="Subtilisin_rel_Maqu_2796"/>
    <property type="match status" value="1"/>
</dbReference>
<name>A0A919CL77_9GAMM</name>
<evidence type="ECO:0000313" key="10">
    <source>
        <dbReference type="EMBL" id="GHD35628.1"/>
    </source>
</evidence>
<evidence type="ECO:0000256" key="6">
    <source>
        <dbReference type="RuleBase" id="RU003355"/>
    </source>
</evidence>
<keyword evidence="2 5" id="KW-0645">Protease</keyword>
<keyword evidence="8" id="KW-0732">Signal</keyword>
<dbReference type="SMART" id="SM00089">
    <property type="entry name" value="PKD"/>
    <property type="match status" value="1"/>
</dbReference>
<dbReference type="PROSITE" id="PS00136">
    <property type="entry name" value="SUBTILASE_ASP"/>
    <property type="match status" value="1"/>
</dbReference>
<dbReference type="InterPro" id="IPR022398">
    <property type="entry name" value="Peptidase_S8_His-AS"/>
</dbReference>
<dbReference type="InterPro" id="IPR000209">
    <property type="entry name" value="Peptidase_S8/S53_dom"/>
</dbReference>
<feature type="signal peptide" evidence="8">
    <location>
        <begin position="1"/>
        <end position="19"/>
    </location>
</feature>
<feature type="chain" id="PRO_5036742340" description="PKD/Chitinase domain-containing protein" evidence="8">
    <location>
        <begin position="20"/>
        <end position="956"/>
    </location>
</feature>
<dbReference type="EMBL" id="BMYM01000002">
    <property type="protein sequence ID" value="GHD35628.1"/>
    <property type="molecule type" value="Genomic_DNA"/>
</dbReference>
<dbReference type="InterPro" id="IPR022409">
    <property type="entry name" value="PKD/Chitinase_dom"/>
</dbReference>
<comment type="caution">
    <text evidence="10">The sequence shown here is derived from an EMBL/GenBank/DDBJ whole genome shotgun (WGS) entry which is preliminary data.</text>
</comment>
<organism evidence="10 11">
    <name type="scientific">Parahalioglobus pacificus</name>
    <dbReference type="NCBI Taxonomy" id="930806"/>
    <lineage>
        <taxon>Bacteria</taxon>
        <taxon>Pseudomonadati</taxon>
        <taxon>Pseudomonadota</taxon>
        <taxon>Gammaproteobacteria</taxon>
        <taxon>Cellvibrionales</taxon>
        <taxon>Halieaceae</taxon>
        <taxon>Parahalioglobus</taxon>
    </lineage>
</organism>
<feature type="domain" description="PKD/Chitinase" evidence="9">
    <location>
        <begin position="49"/>
        <end position="135"/>
    </location>
</feature>
<reference evidence="10" key="1">
    <citation type="journal article" date="2014" name="Int. J. Syst. Evol. Microbiol.">
        <title>Complete genome sequence of Corynebacterium casei LMG S-19264T (=DSM 44701T), isolated from a smear-ripened cheese.</title>
        <authorList>
            <consortium name="US DOE Joint Genome Institute (JGI-PGF)"/>
            <person name="Walter F."/>
            <person name="Albersmeier A."/>
            <person name="Kalinowski J."/>
            <person name="Ruckert C."/>
        </authorList>
    </citation>
    <scope>NUCLEOTIDE SEQUENCE</scope>
    <source>
        <strain evidence="10">KCTC 23430</strain>
    </source>
</reference>
<dbReference type="SUPFAM" id="SSF52743">
    <property type="entry name" value="Subtilisin-like"/>
    <property type="match status" value="1"/>
</dbReference>
<dbReference type="InterPro" id="IPR023828">
    <property type="entry name" value="Peptidase_S8_Ser-AS"/>
</dbReference>
<dbReference type="PROSITE" id="PS00138">
    <property type="entry name" value="SUBTILASE_SER"/>
    <property type="match status" value="1"/>
</dbReference>
<evidence type="ECO:0000256" key="2">
    <source>
        <dbReference type="ARBA" id="ARBA00022670"/>
    </source>
</evidence>
<feature type="active site" description="Charge relay system" evidence="5">
    <location>
        <position position="491"/>
    </location>
</feature>
<dbReference type="RefSeq" id="WP_189477921.1">
    <property type="nucleotide sequence ID" value="NZ_BMYM01000002.1"/>
</dbReference>
<dbReference type="CDD" id="cd00146">
    <property type="entry name" value="PKD"/>
    <property type="match status" value="1"/>
</dbReference>
<feature type="compositionally biased region" description="Polar residues" evidence="7">
    <location>
        <begin position="168"/>
        <end position="182"/>
    </location>
</feature>
<keyword evidence="3 5" id="KW-0378">Hydrolase</keyword>
<dbReference type="InterPro" id="IPR036852">
    <property type="entry name" value="Peptidase_S8/S53_dom_sf"/>
</dbReference>
<reference evidence="10" key="2">
    <citation type="submission" date="2020-09" db="EMBL/GenBank/DDBJ databases">
        <authorList>
            <person name="Sun Q."/>
            <person name="Kim S."/>
        </authorList>
    </citation>
    <scope>NUCLEOTIDE SEQUENCE</scope>
    <source>
        <strain evidence="10">KCTC 23430</strain>
    </source>
</reference>
<comment type="similarity">
    <text evidence="1 5 6">Belongs to the peptidase S8 family.</text>
</comment>
<protein>
    <recommendedName>
        <fullName evidence="9">PKD/Chitinase domain-containing protein</fullName>
    </recommendedName>
</protein>
<dbReference type="InterPro" id="IPR035986">
    <property type="entry name" value="PKD_dom_sf"/>
</dbReference>
<dbReference type="PROSITE" id="PS51257">
    <property type="entry name" value="PROKAR_LIPOPROTEIN"/>
    <property type="match status" value="1"/>
</dbReference>
<evidence type="ECO:0000313" key="11">
    <source>
        <dbReference type="Proteomes" id="UP000644693"/>
    </source>
</evidence>
<evidence type="ECO:0000256" key="3">
    <source>
        <dbReference type="ARBA" id="ARBA00022801"/>
    </source>
</evidence>
<evidence type="ECO:0000256" key="7">
    <source>
        <dbReference type="SAM" id="MobiDB-lite"/>
    </source>
</evidence>
<evidence type="ECO:0000256" key="5">
    <source>
        <dbReference type="PROSITE-ProRule" id="PRU01240"/>
    </source>
</evidence>
<dbReference type="InterPro" id="IPR023827">
    <property type="entry name" value="Peptidase_S8_Asp-AS"/>
</dbReference>
<dbReference type="InterPro" id="IPR015500">
    <property type="entry name" value="Peptidase_S8_subtilisin-rel"/>
</dbReference>
<accession>A0A919CL77</accession>
<dbReference type="InterPro" id="IPR050131">
    <property type="entry name" value="Peptidase_S8_subtilisin-like"/>
</dbReference>
<dbReference type="InterPro" id="IPR017309">
    <property type="entry name" value="Pept_S8A_subtilisin_proteobac"/>
</dbReference>